<dbReference type="RefSeq" id="WP_119377035.1">
    <property type="nucleotide sequence ID" value="NZ_QWFX01000013.1"/>
</dbReference>
<dbReference type="InterPro" id="IPR022344">
    <property type="entry name" value="GTA_major-tail"/>
</dbReference>
<dbReference type="Pfam" id="PF06199">
    <property type="entry name" value="Phage_tail_2"/>
    <property type="match status" value="1"/>
</dbReference>
<organism evidence="1 2">
    <name type="scientific">Henriciella mobilis</name>
    <dbReference type="NCBI Taxonomy" id="2305467"/>
    <lineage>
        <taxon>Bacteria</taxon>
        <taxon>Pseudomonadati</taxon>
        <taxon>Pseudomonadota</taxon>
        <taxon>Alphaproteobacteria</taxon>
        <taxon>Hyphomonadales</taxon>
        <taxon>Hyphomonadaceae</taxon>
        <taxon>Henriciella</taxon>
    </lineage>
</organism>
<reference evidence="1 2" key="1">
    <citation type="submission" date="2018-08" db="EMBL/GenBank/DDBJ databases">
        <title>Henriciella mobilis sp. nov., isolated from seawater.</title>
        <authorList>
            <person name="Cheng H."/>
            <person name="Wu Y.-H."/>
            <person name="Xu X.-W."/>
            <person name="Guo L.-L."/>
        </authorList>
    </citation>
    <scope>NUCLEOTIDE SEQUENCE [LARGE SCALE GENOMIC DNA]</scope>
    <source>
        <strain evidence="1 2">JN25</strain>
    </source>
</reference>
<protein>
    <submittedName>
        <fullName evidence="1">Phage major tail protein, TP901-1 family</fullName>
    </submittedName>
</protein>
<evidence type="ECO:0000313" key="1">
    <source>
        <dbReference type="EMBL" id="RIJ28500.1"/>
    </source>
</evidence>
<dbReference type="EMBL" id="QWFX01000013">
    <property type="protein sequence ID" value="RIJ28500.1"/>
    <property type="molecule type" value="Genomic_DNA"/>
</dbReference>
<proteinExistence type="predicted"/>
<keyword evidence="2" id="KW-1185">Reference proteome</keyword>
<dbReference type="OrthoDB" id="7266971at2"/>
<comment type="caution">
    <text evidence="1">The sequence shown here is derived from an EMBL/GenBank/DDBJ whole genome shotgun (WGS) entry which is preliminary data.</text>
</comment>
<dbReference type="AlphaFoldDB" id="A0A399RAM3"/>
<dbReference type="InterPro" id="IPR011855">
    <property type="entry name" value="Phgtail_TP901_1"/>
</dbReference>
<evidence type="ECO:0000313" key="2">
    <source>
        <dbReference type="Proteomes" id="UP000266385"/>
    </source>
</evidence>
<gene>
    <name evidence="1" type="ORF">D1223_14065</name>
</gene>
<sequence length="139" mass="14698">MAGQRGRDVLIKISDGGDPEAFITLAGIRTSQLDLNQQPVDATSAESPAGWRELLAGAGLKTMRVRGQGLFKDAASDERMRSVFFAGTIARWQLIVPGLGSFTGPFQIAQMNWGGVHDGEATFSVDLQSAGELVFGAAS</sequence>
<accession>A0A399RAM3</accession>
<dbReference type="NCBIfam" id="TIGR02126">
    <property type="entry name" value="phgtail_TP901_1"/>
    <property type="match status" value="1"/>
</dbReference>
<dbReference type="Proteomes" id="UP000266385">
    <property type="component" value="Unassembled WGS sequence"/>
</dbReference>
<name>A0A399RAM3_9PROT</name>
<dbReference type="PRINTS" id="PR01996">
    <property type="entry name" value="MTP1FAMILY"/>
</dbReference>